<keyword evidence="2 6" id="KW-0547">Nucleotide-binding</keyword>
<dbReference type="SUPFAM" id="SSF63748">
    <property type="entry name" value="Tudor/PWWP/MBT"/>
    <property type="match status" value="1"/>
</dbReference>
<dbReference type="Pfam" id="PF00488">
    <property type="entry name" value="MutS_V"/>
    <property type="match status" value="1"/>
</dbReference>
<feature type="region of interest" description="Disordered" evidence="8">
    <location>
        <begin position="187"/>
        <end position="378"/>
    </location>
</feature>
<dbReference type="SMART" id="SM00293">
    <property type="entry name" value="PWWP"/>
    <property type="match status" value="1"/>
</dbReference>
<keyword evidence="6 7" id="KW-0234">DNA repair</keyword>
<dbReference type="InterPro" id="IPR007696">
    <property type="entry name" value="DNA_mismatch_repair_MutS_core"/>
</dbReference>
<dbReference type="InterPro" id="IPR017261">
    <property type="entry name" value="DNA_mismatch_repair_MutS/MSH"/>
</dbReference>
<sequence>MSKPNTLFKYFTKTVSPKEQKLNGSNNKEIKSRSPEENVKKSYVEKNNPGPGTPSTSTSTGNKISKRTEPLPASGKASVPQVGELVWAKLEGYPWWPALICNHPNKKRCFQPGKNTEVHVQFFDEPPSRAWVKQRFVREFKGTDSAEARRGGLCFSGDPKWKRGCLQAEKALSLGAEERLESLVVCKASSDDDGDDDSLMDMDEDGGSDDDSKENHVTSNQDDDATNMQGSHRKRRKGSARKEKSSKRRRIIAASDSESENEYKPVDDSVESSDQSCSSGVDESSESSEKETPTDDESPVKKRRKPAGGRSVSAGKAKMITNNHLDDMKTPDRRILPSTPSSDRIKTTPTVSSGTKNRLSLFSAPESPSVTDGENQKGEGKFAHLSLDFLQDSKIRDGQKRFRNDLDYDPRTLYVPEHFLKTATPALRQWWGMKSNHFDTILFFKVGKFYELYHMDAVTAVNELGLVFMKGQYAHSGFPEIAYGRYADTLIRKGYRVARVEQTETPSMMDERCKQMARAPTKFDKVVKREICRVTSQGTRTYSVIDGDPSEADSSYLLAVAEKELDECAGGESLYGVCFVDTSIGKFHMGQFRDDRHCSRLRTLIAHYTPAQLLYEKGKLSQKTDAVLRQNLPLALRDALHSGSEFWEASKTLKYLAEGQYFVADAGGEQEGVPWPDTLKKMISDGDSIGMTASTDHELAVRALGACTWYLQRCCLEQELLSMRAFEEYHPLDLEPNAIVDRLQTSRVSFATGRQHMVLDGITLRNLDILENSVSGTIEGTLIERLDQCKTPFGKRLLRQWLCAPLCNPASINDRLDAIDDILNNVAMMDEAREMMAKLPDFDRFLAKIHTMGSAVRSENHPDSRAIFFDDGAYSKKKITDFLATLEGFALAMKILRKCRQSTVDSDEVSCIKSKLLTHCVNFTEDGGKVPDISMQLKFFKEAFNHERARTKGVIEPTEGVIPEYDSAVCDINDTTTALNDYIAKQRKLLGAKNVEYWGTGRNRFQLEVPESALKKVPDAYELKSQRKGFKRYWTREIEALLARMVAAEDQRHAALRDCMRSIFHTFDEHYKMWEAVVQCLAVFDVLLTLAYYSRCGDGPMCRPEFVLPSSDIQPFIKIRSGRHPCICKTYSGEDYIPNHCVIGTKDDLEGEEQDSMQDNSSMVLVTGPNMGGKSTLMRQVGVIIVLAQLGCYVPAEMCILTPVDRVFTRLGARDRIMAGESTLFVELSETASILQHATNHSLILLDELGRGTATYDGTAIACAVVQELSQRGRCRTLFSTHYHSLVEEFAHDPNVRLGHMACMVENENDEDVSKETITFLYKFVHGACPKSYGFNAAKLAGIPDTIIKNGHAKAKELEMSLERIKIFRCLEKPHDLSIEKLQELQQHIMA</sequence>
<feature type="region of interest" description="Disordered" evidence="8">
    <location>
        <begin position="1"/>
        <end position="78"/>
    </location>
</feature>
<dbReference type="PIRSF" id="PIRSF037677">
    <property type="entry name" value="DNA_mis_repair_Msh6"/>
    <property type="match status" value="1"/>
</dbReference>
<gene>
    <name evidence="11" type="primary">LOC106813892</name>
</gene>
<keyword evidence="5 6" id="KW-0238">DNA-binding</keyword>
<dbReference type="Gene3D" id="2.30.30.140">
    <property type="match status" value="1"/>
</dbReference>
<dbReference type="Proteomes" id="UP000695022">
    <property type="component" value="Unplaced"/>
</dbReference>
<feature type="compositionally biased region" description="Low complexity" evidence="8">
    <location>
        <begin position="47"/>
        <end position="62"/>
    </location>
</feature>
<dbReference type="SUPFAM" id="SSF55271">
    <property type="entry name" value="DNA repair protein MutS, domain I"/>
    <property type="match status" value="1"/>
</dbReference>
<evidence type="ECO:0000256" key="1">
    <source>
        <dbReference type="ARBA" id="ARBA00006271"/>
    </source>
</evidence>
<dbReference type="Gene3D" id="3.30.420.110">
    <property type="entry name" value="MutS, connector domain"/>
    <property type="match status" value="1"/>
</dbReference>
<keyword evidence="10" id="KW-1185">Reference proteome</keyword>
<accession>A0ABM1EN54</accession>
<dbReference type="GeneID" id="106813892"/>
<evidence type="ECO:0000259" key="9">
    <source>
        <dbReference type="PROSITE" id="PS50812"/>
    </source>
</evidence>
<dbReference type="SUPFAM" id="SSF52540">
    <property type="entry name" value="P-loop containing nucleoside triphosphate hydrolases"/>
    <property type="match status" value="1"/>
</dbReference>
<dbReference type="SUPFAM" id="SSF48334">
    <property type="entry name" value="DNA repair protein MutS, domain III"/>
    <property type="match status" value="1"/>
</dbReference>
<evidence type="ECO:0000313" key="10">
    <source>
        <dbReference type="Proteomes" id="UP000695022"/>
    </source>
</evidence>
<evidence type="ECO:0000256" key="8">
    <source>
        <dbReference type="SAM" id="MobiDB-lite"/>
    </source>
</evidence>
<dbReference type="InterPro" id="IPR027417">
    <property type="entry name" value="P-loop_NTPase"/>
</dbReference>
<dbReference type="PROSITE" id="PS00486">
    <property type="entry name" value="DNA_MISMATCH_REPAIR_2"/>
    <property type="match status" value="1"/>
</dbReference>
<evidence type="ECO:0000256" key="4">
    <source>
        <dbReference type="ARBA" id="ARBA00022840"/>
    </source>
</evidence>
<dbReference type="InterPro" id="IPR007695">
    <property type="entry name" value="DNA_mismatch_repair_MutS-lik_N"/>
</dbReference>
<evidence type="ECO:0000256" key="7">
    <source>
        <dbReference type="RuleBase" id="RU003756"/>
    </source>
</evidence>
<dbReference type="PANTHER" id="PTHR11361:SF148">
    <property type="entry name" value="DNA MISMATCH REPAIR PROTEIN MSH6"/>
    <property type="match status" value="1"/>
</dbReference>
<reference evidence="11" key="1">
    <citation type="submission" date="2025-08" db="UniProtKB">
        <authorList>
            <consortium name="RefSeq"/>
        </authorList>
    </citation>
    <scope>IDENTIFICATION</scope>
</reference>
<dbReference type="Pfam" id="PF01624">
    <property type="entry name" value="MutS_I"/>
    <property type="match status" value="1"/>
</dbReference>
<feature type="compositionally biased region" description="Acidic residues" evidence="8">
    <location>
        <begin position="191"/>
        <end position="212"/>
    </location>
</feature>
<dbReference type="InterPro" id="IPR007860">
    <property type="entry name" value="DNA_mmatch_repair_MutS_con_dom"/>
</dbReference>
<dbReference type="InterPro" id="IPR016151">
    <property type="entry name" value="DNA_mismatch_repair_MutS_N"/>
</dbReference>
<keyword evidence="4 6" id="KW-0067">ATP-binding</keyword>
<dbReference type="InterPro" id="IPR045076">
    <property type="entry name" value="MutS"/>
</dbReference>
<proteinExistence type="inferred from homology"/>
<organism evidence="10 11">
    <name type="scientific">Priapulus caudatus</name>
    <name type="common">Priapulid worm</name>
    <dbReference type="NCBI Taxonomy" id="37621"/>
    <lineage>
        <taxon>Eukaryota</taxon>
        <taxon>Metazoa</taxon>
        <taxon>Ecdysozoa</taxon>
        <taxon>Scalidophora</taxon>
        <taxon>Priapulida</taxon>
        <taxon>Priapulimorpha</taxon>
        <taxon>Priapulimorphida</taxon>
        <taxon>Priapulidae</taxon>
        <taxon>Priapulus</taxon>
    </lineage>
</organism>
<dbReference type="InterPro" id="IPR036678">
    <property type="entry name" value="MutS_con_dom_sf"/>
</dbReference>
<dbReference type="InterPro" id="IPR007861">
    <property type="entry name" value="DNA_mismatch_repair_MutS_clamp"/>
</dbReference>
<comment type="function">
    <text evidence="6 7">Component of the post-replicative DNA mismatch repair system (MMR).</text>
</comment>
<protein>
    <recommendedName>
        <fullName evidence="6">DNA mismatch repair protein</fullName>
    </recommendedName>
</protein>
<feature type="compositionally biased region" description="Basic and acidic residues" evidence="8">
    <location>
        <begin position="28"/>
        <end position="44"/>
    </location>
</feature>
<evidence type="ECO:0000256" key="6">
    <source>
        <dbReference type="PIRNR" id="PIRNR037677"/>
    </source>
</evidence>
<dbReference type="RefSeq" id="XP_014673625.1">
    <property type="nucleotide sequence ID" value="XM_014818139.1"/>
</dbReference>
<dbReference type="Gene3D" id="1.10.1420.10">
    <property type="match status" value="2"/>
</dbReference>
<dbReference type="SMART" id="SM00533">
    <property type="entry name" value="MUTSd"/>
    <property type="match status" value="1"/>
</dbReference>
<dbReference type="Pfam" id="PF05192">
    <property type="entry name" value="MutS_III"/>
    <property type="match status" value="1"/>
</dbReference>
<dbReference type="InterPro" id="IPR000313">
    <property type="entry name" value="PWWP_dom"/>
</dbReference>
<name>A0ABM1EN54_PRICU</name>
<feature type="compositionally biased region" description="Basic residues" evidence="8">
    <location>
        <begin position="231"/>
        <end position="251"/>
    </location>
</feature>
<evidence type="ECO:0000256" key="3">
    <source>
        <dbReference type="ARBA" id="ARBA00022763"/>
    </source>
</evidence>
<feature type="compositionally biased region" description="Low complexity" evidence="8">
    <location>
        <begin position="272"/>
        <end position="282"/>
    </location>
</feature>
<comment type="similarity">
    <text evidence="1 6 7">Belongs to the DNA mismatch repair MutS family.</text>
</comment>
<dbReference type="Gene3D" id="3.40.50.300">
    <property type="entry name" value="P-loop containing nucleotide triphosphate hydrolases"/>
    <property type="match status" value="1"/>
</dbReference>
<dbReference type="Pfam" id="PF05190">
    <property type="entry name" value="MutS_IV"/>
    <property type="match status" value="1"/>
</dbReference>
<dbReference type="Pfam" id="PF05188">
    <property type="entry name" value="MutS_II"/>
    <property type="match status" value="1"/>
</dbReference>
<dbReference type="InterPro" id="IPR036187">
    <property type="entry name" value="DNA_mismatch_repair_MutS_sf"/>
</dbReference>
<feature type="compositionally biased region" description="Polar residues" evidence="8">
    <location>
        <begin position="338"/>
        <end position="373"/>
    </location>
</feature>
<evidence type="ECO:0000256" key="5">
    <source>
        <dbReference type="ARBA" id="ARBA00023125"/>
    </source>
</evidence>
<evidence type="ECO:0000313" key="11">
    <source>
        <dbReference type="RefSeq" id="XP_014673625.1"/>
    </source>
</evidence>
<feature type="compositionally biased region" description="Basic and acidic residues" evidence="8">
    <location>
        <begin position="324"/>
        <end position="335"/>
    </location>
</feature>
<dbReference type="InterPro" id="IPR000432">
    <property type="entry name" value="DNA_mismatch_repair_MutS_C"/>
</dbReference>
<dbReference type="Gene3D" id="3.40.1170.10">
    <property type="entry name" value="DNA repair protein MutS, domain I"/>
    <property type="match status" value="1"/>
</dbReference>
<dbReference type="Pfam" id="PF00855">
    <property type="entry name" value="PWWP"/>
    <property type="match status" value="1"/>
</dbReference>
<keyword evidence="3 6" id="KW-0227">DNA damage</keyword>
<dbReference type="SUPFAM" id="SSF53150">
    <property type="entry name" value="DNA repair protein MutS, domain II"/>
    <property type="match status" value="1"/>
</dbReference>
<dbReference type="NCBIfam" id="NF003810">
    <property type="entry name" value="PRK05399.1"/>
    <property type="match status" value="1"/>
</dbReference>
<dbReference type="PANTHER" id="PTHR11361">
    <property type="entry name" value="DNA MISMATCH REPAIR PROTEIN MUTS FAMILY MEMBER"/>
    <property type="match status" value="1"/>
</dbReference>
<dbReference type="CDD" id="cd05837">
    <property type="entry name" value="PWWP_MSH6"/>
    <property type="match status" value="1"/>
</dbReference>
<feature type="domain" description="PWWP" evidence="9">
    <location>
        <begin position="82"/>
        <end position="142"/>
    </location>
</feature>
<evidence type="ECO:0000256" key="2">
    <source>
        <dbReference type="ARBA" id="ARBA00022741"/>
    </source>
</evidence>
<dbReference type="SMART" id="SM00534">
    <property type="entry name" value="MUTSac"/>
    <property type="match status" value="1"/>
</dbReference>
<dbReference type="PROSITE" id="PS50812">
    <property type="entry name" value="PWWP"/>
    <property type="match status" value="1"/>
</dbReference>